<organism evidence="4 5">
    <name type="scientific">Cyberlindnera jadinii (strain ATCC 18201 / CBS 1600 / BCRC 20928 / JCM 3617 / NBRC 0987 / NRRL Y-1542)</name>
    <name type="common">Torula yeast</name>
    <name type="synonym">Candida utilis</name>
    <dbReference type="NCBI Taxonomy" id="983966"/>
    <lineage>
        <taxon>Eukaryota</taxon>
        <taxon>Fungi</taxon>
        <taxon>Dikarya</taxon>
        <taxon>Ascomycota</taxon>
        <taxon>Saccharomycotina</taxon>
        <taxon>Saccharomycetes</taxon>
        <taxon>Phaffomycetales</taxon>
        <taxon>Phaffomycetaceae</taxon>
        <taxon>Cyberlindnera</taxon>
    </lineage>
</organism>
<feature type="compositionally biased region" description="Basic and acidic residues" evidence="2">
    <location>
        <begin position="249"/>
        <end position="258"/>
    </location>
</feature>
<evidence type="ECO:0000256" key="2">
    <source>
        <dbReference type="SAM" id="MobiDB-lite"/>
    </source>
</evidence>
<accession>A0A0H5C7V3</accession>
<gene>
    <name evidence="4" type="ORF">BN1211_5021</name>
</gene>
<proteinExistence type="inferred from homology"/>
<dbReference type="Proteomes" id="UP000038830">
    <property type="component" value="Unassembled WGS sequence"/>
</dbReference>
<sequence length="304" mass="32762">MELNSKEQIIAYSASYPHRQLGFTVVDQYPGDSSHSITLQQQDHDKLKVYVTVTKVSKEGYSLSVILEGESAAHSFGRVSDFSDELRSIESPTSVEALDLYYSSLRGEEWARSIPSGIVSYLEASQSFKARAESDMKSFEPAKLPKAMAEQLGLFISSEPGDSTQVKPLPESIPKFDDEYEILGKTSGQAPRGTTFPSIGDSDLYPGGEKYPSLDPMGTSSKRPFNGMIPGKNHPLFGQTGGAPIFRGDHPLGSRYDDPMGGASDLDSEGMGLPRGSYRRDGSNPSPFDSPFSGSGGFGGAGFI</sequence>
<comment type="similarity">
    <text evidence="1">Belongs to the proteasome inhibitor PI31 family.</text>
</comment>
<name>A0A0H5C7V3_CYBJN</name>
<evidence type="ECO:0000259" key="3">
    <source>
        <dbReference type="Pfam" id="PF08577"/>
    </source>
</evidence>
<feature type="compositionally biased region" description="Gly residues" evidence="2">
    <location>
        <begin position="294"/>
        <end position="304"/>
    </location>
</feature>
<evidence type="ECO:0000313" key="4">
    <source>
        <dbReference type="EMBL" id="CEP24246.1"/>
    </source>
</evidence>
<dbReference type="EMBL" id="CDQK01000005">
    <property type="protein sequence ID" value="CEP24246.1"/>
    <property type="molecule type" value="Genomic_DNA"/>
</dbReference>
<dbReference type="AlphaFoldDB" id="A0A0H5C7V3"/>
<dbReference type="Pfam" id="PF08577">
    <property type="entry name" value="PI31_Prot_C"/>
    <property type="match status" value="1"/>
</dbReference>
<evidence type="ECO:0000313" key="5">
    <source>
        <dbReference type="Proteomes" id="UP000038830"/>
    </source>
</evidence>
<evidence type="ECO:0000256" key="1">
    <source>
        <dbReference type="ARBA" id="ARBA00006405"/>
    </source>
</evidence>
<feature type="compositionally biased region" description="Low complexity" evidence="2">
    <location>
        <begin position="283"/>
        <end position="293"/>
    </location>
</feature>
<protein>
    <recommendedName>
        <fullName evidence="3">PI31 proteasome regulator C-terminal domain-containing protein</fullName>
    </recommendedName>
</protein>
<feature type="domain" description="PI31 proteasome regulator C-terminal" evidence="3">
    <location>
        <begin position="199"/>
        <end position="261"/>
    </location>
</feature>
<reference evidence="5" key="1">
    <citation type="journal article" date="2015" name="J. Biotechnol.">
        <title>The structure of the Cyberlindnera jadinii genome and its relation to Candida utilis analyzed by the occurrence of single nucleotide polymorphisms.</title>
        <authorList>
            <person name="Rupp O."/>
            <person name="Brinkrolf K."/>
            <person name="Buerth C."/>
            <person name="Kunigo M."/>
            <person name="Schneider J."/>
            <person name="Jaenicke S."/>
            <person name="Goesmann A."/>
            <person name="Puehler A."/>
            <person name="Jaeger K.-E."/>
            <person name="Ernst J.F."/>
        </authorList>
    </citation>
    <scope>NUCLEOTIDE SEQUENCE [LARGE SCALE GENOMIC DNA]</scope>
    <source>
        <strain evidence="5">ATCC 18201 / CBS 1600 / BCRC 20928 / JCM 3617 / NBRC 0987 / NRRL Y-1542</strain>
    </source>
</reference>
<dbReference type="InterPro" id="IPR013886">
    <property type="entry name" value="PI31_Prot_C"/>
</dbReference>
<feature type="region of interest" description="Disordered" evidence="2">
    <location>
        <begin position="186"/>
        <end position="207"/>
    </location>
</feature>
<feature type="region of interest" description="Disordered" evidence="2">
    <location>
        <begin position="249"/>
        <end position="304"/>
    </location>
</feature>